<comment type="function">
    <text evidence="4">Component of the eukaryotic translation initiation factor 3 (eIF-3) complex, which is involved in protein synthesis of a specialized repertoire of mRNAs and, together with other initiation factors, stimulates binding of mRNA and methionyl-tRNAi to the 40S ribosome. The eIF-3 complex specifically targets and initiates translation of a subset of mRNAs involved in cell proliferation.</text>
</comment>
<evidence type="ECO:0000313" key="7">
    <source>
        <dbReference type="EMBL" id="UKK02908.2"/>
    </source>
</evidence>
<evidence type="ECO:0000313" key="8">
    <source>
        <dbReference type="Proteomes" id="UP000244811"/>
    </source>
</evidence>
<dbReference type="Pfam" id="PF05470">
    <property type="entry name" value="eIF-3c_N"/>
    <property type="match status" value="1"/>
</dbReference>
<dbReference type="GO" id="GO:0005852">
    <property type="term" value="C:eukaryotic translation initiation factor 3 complex"/>
    <property type="evidence" value="ECO:0007669"/>
    <property type="project" value="UniProtKB-UniRule"/>
</dbReference>
<evidence type="ECO:0000256" key="5">
    <source>
        <dbReference type="SAM" id="MobiDB-lite"/>
    </source>
</evidence>
<dbReference type="GO" id="GO:0031369">
    <property type="term" value="F:translation initiation factor binding"/>
    <property type="evidence" value="ECO:0007669"/>
    <property type="project" value="InterPro"/>
</dbReference>
<comment type="subunit">
    <text evidence="4">Component of the eukaryotic translation initiation factor 3 (eIF-3) complex.</text>
</comment>
<dbReference type="Pfam" id="PF01399">
    <property type="entry name" value="PCI"/>
    <property type="match status" value="1"/>
</dbReference>
<dbReference type="HAMAP" id="MF_03002">
    <property type="entry name" value="eIF3c"/>
    <property type="match status" value="1"/>
</dbReference>
<dbReference type="GO" id="GO:0001732">
    <property type="term" value="P:formation of cytoplasmic translation initiation complex"/>
    <property type="evidence" value="ECO:0007669"/>
    <property type="project" value="UniProtKB-UniRule"/>
</dbReference>
<keyword evidence="3 4" id="KW-0648">Protein biosynthesis</keyword>
<evidence type="ECO:0000256" key="3">
    <source>
        <dbReference type="ARBA" id="ARBA00022917"/>
    </source>
</evidence>
<dbReference type="AlphaFoldDB" id="A0A976MEF7"/>
<sequence>MMQSRFWGDESDDSYSDSSEYSSKSDDKDQKRADTNKWAVESSDDDGESRVVKSAKAKALETIQNHLKTIDHLKKINDYSELLKDYDVLAKLVDKQYQMRMPKLVVKIVVELTQFMEAQQKDKESYKKLSKAKTISFNTLRSRLRKFNEQHADIIEEYNRDPDNFFDVLAQSDKRADSESSESEWSEDEDEKESAEEEEEGVQEDRDEDEEEDDDEDYDVSDNDRSQLSGDTSGWSDSGSQQFSEVEDVDKHNTAMVKWGMKKTETRTESADKQVKVKSKSGKKKEVLEKQPQVTSIVKFAEVLAASEALSEYYKEVKLGSDDNPFEVILPEVEQMLTSVYLDEKSLKHFIKTIMEKRGKRGTNNTENLKMLQALPYIAKRISHALYLEVLETLIHLQFDTYAHAYGAMLPGEWLSTYRVASHLVSELVENPGSYLLTDSLSTMSYALNESMEDQGTVPSNSTDHTEKVKTSLTILSSIVQKLNDELYKGLLYTDVHNPDYKAMLGYTINMIYLLHRTMLYYMSFEKGMEFASTTAMLILDHCHYKEDGISSKIWDMVRSKVKDPKQTERFFPKEGKKPSDLVSELVNFVFVYGNQREKVRACLYLAYNQALHGRYYEVRDLFLVSNLHEMANETDVATQILVNRTLAQLGICAFRHGLISEAHSYLMDMCAQSRHKELLAQGLSNVKNMEKTPEQERAEKRRLLPYHMHISIDLLESVDFICALLLESANYAKSPLKSREVISRQFRRMFELYEKQVFVGPPESNREVILVAFKHLQEGDWRSCFEAILSLNTWNIMPDQEKVQQKIKELVKVEGLRTYIFKYVNLYDSFSVEQLSSMFSLEENAVRSVISKMIVNVEIHGSWDVNSKCCMINHTEPTELQKLAVKLAENLSTAVEQNELTLNMKNSKFALSQDRRFQQRDTRFSYGSRNDDGRMSTFNFNRNKKFMQNRQPRSFQIPTR</sequence>
<feature type="domain" description="PCI" evidence="6">
    <location>
        <begin position="707"/>
        <end position="878"/>
    </location>
</feature>
<feature type="compositionally biased region" description="Acidic residues" evidence="5">
    <location>
        <begin position="179"/>
        <end position="221"/>
    </location>
</feature>
<dbReference type="Proteomes" id="UP000244811">
    <property type="component" value="Chromosome 4"/>
</dbReference>
<evidence type="ECO:0000259" key="6">
    <source>
        <dbReference type="PROSITE" id="PS50250"/>
    </source>
</evidence>
<feature type="region of interest" description="Disordered" evidence="5">
    <location>
        <begin position="1"/>
        <end position="50"/>
    </location>
</feature>
<dbReference type="PANTHER" id="PTHR13937:SF0">
    <property type="entry name" value="EUKARYOTIC TRANSLATION INITIATION FACTOR 3 SUBUNIT C-RELATED"/>
    <property type="match status" value="1"/>
</dbReference>
<reference evidence="7" key="1">
    <citation type="submission" date="2022-07" db="EMBL/GenBank/DDBJ databases">
        <title>Evaluation of T. orientalis genome assembly methods using nanopore sequencing and analysis of variation between genomes.</title>
        <authorList>
            <person name="Yam J."/>
            <person name="Micallef M.L."/>
            <person name="Liu M."/>
            <person name="Djordjevic S.P."/>
            <person name="Bogema D.R."/>
            <person name="Jenkins C."/>
        </authorList>
    </citation>
    <scope>NUCLEOTIDE SEQUENCE</scope>
    <source>
        <strain evidence="7">Goon Nure</strain>
    </source>
</reference>
<evidence type="ECO:0000256" key="2">
    <source>
        <dbReference type="ARBA" id="ARBA00022540"/>
    </source>
</evidence>
<organism evidence="7 8">
    <name type="scientific">Theileria orientalis</name>
    <dbReference type="NCBI Taxonomy" id="68886"/>
    <lineage>
        <taxon>Eukaryota</taxon>
        <taxon>Sar</taxon>
        <taxon>Alveolata</taxon>
        <taxon>Apicomplexa</taxon>
        <taxon>Aconoidasida</taxon>
        <taxon>Piroplasmida</taxon>
        <taxon>Theileriidae</taxon>
        <taxon>Theileria</taxon>
    </lineage>
</organism>
<feature type="compositionally biased region" description="Basic and acidic residues" evidence="5">
    <location>
        <begin position="23"/>
        <end position="35"/>
    </location>
</feature>
<accession>A0A976MEF7</accession>
<dbReference type="GO" id="GO:0003743">
    <property type="term" value="F:translation initiation factor activity"/>
    <property type="evidence" value="ECO:0007669"/>
    <property type="project" value="UniProtKB-UniRule"/>
</dbReference>
<dbReference type="GO" id="GO:0003723">
    <property type="term" value="F:RNA binding"/>
    <property type="evidence" value="ECO:0007669"/>
    <property type="project" value="InterPro"/>
</dbReference>
<gene>
    <name evidence="7" type="ORF">MACK_003006</name>
</gene>
<evidence type="ECO:0000256" key="1">
    <source>
        <dbReference type="ARBA" id="ARBA00022490"/>
    </source>
</evidence>
<dbReference type="GO" id="GO:0033290">
    <property type="term" value="C:eukaryotic 48S preinitiation complex"/>
    <property type="evidence" value="ECO:0007669"/>
    <property type="project" value="UniProtKB-UniRule"/>
</dbReference>
<feature type="compositionally biased region" description="Low complexity" evidence="5">
    <location>
        <begin position="229"/>
        <end position="240"/>
    </location>
</feature>
<feature type="compositionally biased region" description="Basic and acidic residues" evidence="5">
    <location>
        <begin position="262"/>
        <end position="275"/>
    </location>
</feature>
<dbReference type="InterPro" id="IPR000717">
    <property type="entry name" value="PCI_dom"/>
</dbReference>
<dbReference type="PANTHER" id="PTHR13937">
    <property type="entry name" value="EUKARYOTIC TRANSLATION INITATION FACTOR 3, SUBUNIT 8 EIF3S8 -RELATED"/>
    <property type="match status" value="1"/>
</dbReference>
<protein>
    <recommendedName>
        <fullName evidence="4">Eukaryotic translation initiation factor 3 subunit C</fullName>
        <shortName evidence="4">eIF3c</shortName>
    </recommendedName>
    <alternativeName>
        <fullName evidence="4">Eukaryotic translation initiation factor 3 subunit 8</fullName>
    </alternativeName>
</protein>
<comment type="subcellular location">
    <subcellularLocation>
        <location evidence="4">Cytoplasm</location>
    </subcellularLocation>
</comment>
<proteinExistence type="inferred from homology"/>
<feature type="region of interest" description="Disordered" evidence="5">
    <location>
        <begin position="173"/>
        <end position="284"/>
    </location>
</feature>
<evidence type="ECO:0000256" key="4">
    <source>
        <dbReference type="HAMAP-Rule" id="MF_03002"/>
    </source>
</evidence>
<keyword evidence="1 4" id="KW-0963">Cytoplasm</keyword>
<dbReference type="SUPFAM" id="SSF46785">
    <property type="entry name" value="Winged helix' DNA-binding domain"/>
    <property type="match status" value="1"/>
</dbReference>
<dbReference type="SMART" id="SM00088">
    <property type="entry name" value="PINT"/>
    <property type="match status" value="1"/>
</dbReference>
<name>A0A976MEF7_THEOR</name>
<dbReference type="InterPro" id="IPR027516">
    <property type="entry name" value="EIF3C"/>
</dbReference>
<dbReference type="InterPro" id="IPR036390">
    <property type="entry name" value="WH_DNA-bd_sf"/>
</dbReference>
<comment type="similarity">
    <text evidence="4">Belongs to the eIF-3 subunit C family.</text>
</comment>
<dbReference type="GO" id="GO:0016282">
    <property type="term" value="C:eukaryotic 43S preinitiation complex"/>
    <property type="evidence" value="ECO:0007669"/>
    <property type="project" value="UniProtKB-UniRule"/>
</dbReference>
<dbReference type="PROSITE" id="PS50250">
    <property type="entry name" value="PCI"/>
    <property type="match status" value="1"/>
</dbReference>
<dbReference type="EMBL" id="CP056072">
    <property type="protein sequence ID" value="UKK02908.2"/>
    <property type="molecule type" value="Genomic_DNA"/>
</dbReference>
<keyword evidence="2 4" id="KW-0396">Initiation factor</keyword>
<dbReference type="InterPro" id="IPR008905">
    <property type="entry name" value="EIF3C_N_dom"/>
</dbReference>